<dbReference type="RefSeq" id="WP_114590144.1">
    <property type="nucleotide sequence ID" value="NZ_CP031165.1"/>
</dbReference>
<accession>A0A346XSX5</accession>
<evidence type="ECO:0000313" key="2">
    <source>
        <dbReference type="Proteomes" id="UP000264006"/>
    </source>
</evidence>
<dbReference type="SUPFAM" id="SSF52096">
    <property type="entry name" value="ClpP/crotonase"/>
    <property type="match status" value="1"/>
</dbReference>
<reference evidence="1 2" key="1">
    <citation type="submission" date="2018-09" db="EMBL/GenBank/DDBJ databases">
        <title>Complete genome sequence of Euzebya sp. DY32-46 isolated from seawater of Pacific Ocean.</title>
        <authorList>
            <person name="Xu L."/>
            <person name="Wu Y.-H."/>
            <person name="Xu X.-W."/>
        </authorList>
    </citation>
    <scope>NUCLEOTIDE SEQUENCE [LARGE SCALE GENOMIC DNA]</scope>
    <source>
        <strain evidence="1 2">DY32-46</strain>
    </source>
</reference>
<dbReference type="CDD" id="cd06558">
    <property type="entry name" value="crotonase-like"/>
    <property type="match status" value="1"/>
</dbReference>
<protein>
    <submittedName>
        <fullName evidence="1">Putative enoyl-CoA hydratase/isomerase family protein</fullName>
    </submittedName>
</protein>
<name>A0A346XSX5_9ACTN</name>
<dbReference type="PANTHER" id="PTHR11941:SF75">
    <property type="entry name" value="ENOYL-COA HYDRATASE_ISOMERASE FAMILY PROTEIN"/>
    <property type="match status" value="1"/>
</dbReference>
<dbReference type="OrthoDB" id="3567227at2"/>
<dbReference type="Pfam" id="PF00378">
    <property type="entry name" value="ECH_1"/>
    <property type="match status" value="1"/>
</dbReference>
<dbReference type="InterPro" id="IPR001753">
    <property type="entry name" value="Enoyl-CoA_hydra/iso"/>
</dbReference>
<gene>
    <name evidence="1" type="ORF">DVS28_a0620</name>
</gene>
<keyword evidence="2" id="KW-1185">Reference proteome</keyword>
<dbReference type="GO" id="GO:0006635">
    <property type="term" value="P:fatty acid beta-oxidation"/>
    <property type="evidence" value="ECO:0007669"/>
    <property type="project" value="TreeGrafter"/>
</dbReference>
<organism evidence="1 2">
    <name type="scientific">Euzebya pacifica</name>
    <dbReference type="NCBI Taxonomy" id="1608957"/>
    <lineage>
        <taxon>Bacteria</taxon>
        <taxon>Bacillati</taxon>
        <taxon>Actinomycetota</taxon>
        <taxon>Nitriliruptoria</taxon>
        <taxon>Euzebyales</taxon>
    </lineage>
</organism>
<keyword evidence="1" id="KW-0413">Isomerase</keyword>
<dbReference type="GO" id="GO:0004165">
    <property type="term" value="F:delta(3)-delta(2)-enoyl-CoA isomerase activity"/>
    <property type="evidence" value="ECO:0007669"/>
    <property type="project" value="TreeGrafter"/>
</dbReference>
<sequence length="227" mass="24362">MKLELVDGIHLLTLDEASQVINDSTLAGWDDALSTVEASQGPTALVVTGEGKTFNQGLDLPFIGGLGEAFPDFIRNVHQLFGRLLRVDVPTIAAMNGHTIAGGAMVALCMDLRVMRSDRGWFRLPEVELQMPFTTVMDGLVSARIPQPAQHRMMVLGERVGGEGALAAGAVDAVAEGEDGPREAAMAKAGELAQYRGPALRQIRTTRYGDLLASIDRDADREHLFAP</sequence>
<dbReference type="KEGG" id="euz:DVS28_a0620"/>
<dbReference type="EMBL" id="CP031165">
    <property type="protein sequence ID" value="AXV05322.1"/>
    <property type="molecule type" value="Genomic_DNA"/>
</dbReference>
<dbReference type="AlphaFoldDB" id="A0A346XSX5"/>
<proteinExistence type="predicted"/>
<dbReference type="PANTHER" id="PTHR11941">
    <property type="entry name" value="ENOYL-COA HYDRATASE-RELATED"/>
    <property type="match status" value="1"/>
</dbReference>
<evidence type="ECO:0000313" key="1">
    <source>
        <dbReference type="EMBL" id="AXV05322.1"/>
    </source>
</evidence>
<dbReference type="Proteomes" id="UP000264006">
    <property type="component" value="Chromosome"/>
</dbReference>
<dbReference type="Gene3D" id="3.90.226.10">
    <property type="entry name" value="2-enoyl-CoA Hydratase, Chain A, domain 1"/>
    <property type="match status" value="1"/>
</dbReference>
<dbReference type="InterPro" id="IPR029045">
    <property type="entry name" value="ClpP/crotonase-like_dom_sf"/>
</dbReference>